<protein>
    <submittedName>
        <fullName evidence="1">Uncharacterized protein</fullName>
    </submittedName>
</protein>
<accession>A0A1B2ED35</accession>
<dbReference type="EMBL" id="CP016616">
    <property type="protein sequence ID" value="ANY77885.1"/>
    <property type="molecule type" value="Genomic_DNA"/>
</dbReference>
<dbReference type="RefSeq" id="WP_099508875.1">
    <property type="nucleotide sequence ID" value="NZ_CP016616.1"/>
</dbReference>
<dbReference type="AlphaFoldDB" id="A0A1B2ED35"/>
<gene>
    <name evidence="1" type="ORF">BB934_06250</name>
</gene>
<name>A0A1B2ED35_9HYPH</name>
<organism evidence="1">
    <name type="scientific">Microvirga ossetica</name>
    <dbReference type="NCBI Taxonomy" id="1882682"/>
    <lineage>
        <taxon>Bacteria</taxon>
        <taxon>Pseudomonadati</taxon>
        <taxon>Pseudomonadota</taxon>
        <taxon>Alphaproteobacteria</taxon>
        <taxon>Hyphomicrobiales</taxon>
        <taxon>Methylobacteriaceae</taxon>
        <taxon>Microvirga</taxon>
    </lineage>
</organism>
<evidence type="ECO:0000313" key="1">
    <source>
        <dbReference type="EMBL" id="ANY77885.1"/>
    </source>
</evidence>
<proteinExistence type="predicted"/>
<reference evidence="1" key="1">
    <citation type="submission" date="2016-07" db="EMBL/GenBank/DDBJ databases">
        <title>Microvirga ossetica sp. nov. a new species of rhizobia isolated from root nodules of the legume species Vicia alpestris Steven originated from North Ossetia region in the Caucasus.</title>
        <authorList>
            <person name="Safronova V.I."/>
            <person name="Kuznetsova I.G."/>
            <person name="Sazanova A.L."/>
            <person name="Belimov A."/>
            <person name="Andronov E."/>
            <person name="Osledkin Y.S."/>
            <person name="Onishchuk O.P."/>
            <person name="Kurchak O.N."/>
            <person name="Shaposhnikov A.I."/>
            <person name="Willems A."/>
            <person name="Tikhonovich I.A."/>
        </authorList>
    </citation>
    <scope>NUCLEOTIDE SEQUENCE [LARGE SCALE GENOMIC DNA]</scope>
    <source>
        <strain evidence="1">V5/3M</strain>
    </source>
</reference>
<dbReference type="KEGG" id="moc:BB934_06250"/>
<sequence>MRHKFETGQAVVPAHPRNDRHHMYYIVQLLPETSYEPQYRIQQVESGITCVVAESDIKIVKG</sequence>